<evidence type="ECO:0000256" key="14">
    <source>
        <dbReference type="RuleBase" id="RU004357"/>
    </source>
</evidence>
<keyword evidence="8 13" id="KW-0130">Cell adhesion</keyword>
<dbReference type="GO" id="GO:0044331">
    <property type="term" value="P:cell-cell adhesion mediated by cadherin"/>
    <property type="evidence" value="ECO:0007669"/>
    <property type="project" value="TreeGrafter"/>
</dbReference>
<feature type="domain" description="Cadherin" evidence="17">
    <location>
        <begin position="162"/>
        <end position="270"/>
    </location>
</feature>
<keyword evidence="5 16" id="KW-0732">Signal</keyword>
<feature type="domain" description="Cadherin" evidence="17">
    <location>
        <begin position="490"/>
        <end position="609"/>
    </location>
</feature>
<dbReference type="FunFam" id="2.60.40.60:FF:000009">
    <property type="entry name" value="Cadherin 24"/>
    <property type="match status" value="1"/>
</dbReference>
<evidence type="ECO:0000256" key="16">
    <source>
        <dbReference type="SAM" id="SignalP"/>
    </source>
</evidence>
<evidence type="ECO:0000313" key="18">
    <source>
        <dbReference type="EMBL" id="KAK5604438.1"/>
    </source>
</evidence>
<name>A0AAV9R568_9TELE</name>
<keyword evidence="7 12" id="KW-0106">Calcium</keyword>
<dbReference type="GO" id="GO:0016342">
    <property type="term" value="C:catenin complex"/>
    <property type="evidence" value="ECO:0007669"/>
    <property type="project" value="TreeGrafter"/>
</dbReference>
<dbReference type="GO" id="GO:0016339">
    <property type="term" value="P:calcium-dependent cell-cell adhesion via plasma membrane cell adhesion molecules"/>
    <property type="evidence" value="ECO:0007669"/>
    <property type="project" value="TreeGrafter"/>
</dbReference>
<keyword evidence="3 13" id="KW-0812">Transmembrane</keyword>
<dbReference type="CDD" id="cd11304">
    <property type="entry name" value="Cadherin_repeat"/>
    <property type="match status" value="5"/>
</dbReference>
<evidence type="ECO:0000256" key="10">
    <source>
        <dbReference type="ARBA" id="ARBA00023136"/>
    </source>
</evidence>
<evidence type="ECO:0000256" key="8">
    <source>
        <dbReference type="ARBA" id="ARBA00022889"/>
    </source>
</evidence>
<keyword evidence="2" id="KW-1003">Cell membrane</keyword>
<comment type="function">
    <text evidence="14">Cadherins are calcium-dependent cell adhesion proteins.</text>
</comment>
<evidence type="ECO:0000256" key="13">
    <source>
        <dbReference type="RuleBase" id="RU003318"/>
    </source>
</evidence>
<dbReference type="FunFam" id="2.60.40.60:FF:000017">
    <property type="entry name" value="Cadherin 24"/>
    <property type="match status" value="1"/>
</dbReference>
<evidence type="ECO:0000259" key="17">
    <source>
        <dbReference type="PROSITE" id="PS50268"/>
    </source>
</evidence>
<gene>
    <name evidence="18" type="ORF">CRENBAI_017212</name>
</gene>
<protein>
    <recommendedName>
        <fullName evidence="17">Cadherin domain-containing protein</fullName>
    </recommendedName>
</protein>
<dbReference type="GO" id="GO:0005509">
    <property type="term" value="F:calcium ion binding"/>
    <property type="evidence" value="ECO:0007669"/>
    <property type="project" value="UniProtKB-UniRule"/>
</dbReference>
<reference evidence="18 19" key="1">
    <citation type="submission" date="2021-06" db="EMBL/GenBank/DDBJ databases">
        <authorList>
            <person name="Palmer J.M."/>
        </authorList>
    </citation>
    <scope>NUCLEOTIDE SEQUENCE [LARGE SCALE GENOMIC DNA]</scope>
    <source>
        <strain evidence="18 19">MEX-2019</strain>
        <tissue evidence="18">Muscle</tissue>
    </source>
</reference>
<comment type="caution">
    <text evidence="18">The sequence shown here is derived from an EMBL/GenBank/DDBJ whole genome shotgun (WGS) entry which is preliminary data.</text>
</comment>
<dbReference type="FunFam" id="2.60.40.60:FF:000014">
    <property type="entry name" value="Cadherin 8"/>
    <property type="match status" value="1"/>
</dbReference>
<dbReference type="InterPro" id="IPR027397">
    <property type="entry name" value="Catenin-bd_sf"/>
</dbReference>
<evidence type="ECO:0000313" key="19">
    <source>
        <dbReference type="Proteomes" id="UP001311232"/>
    </source>
</evidence>
<keyword evidence="4" id="KW-0479">Metal-binding</keyword>
<dbReference type="GO" id="GO:0002009">
    <property type="term" value="P:morphogenesis of an epithelium"/>
    <property type="evidence" value="ECO:0007669"/>
    <property type="project" value="UniProtKB-ARBA"/>
</dbReference>
<evidence type="ECO:0000256" key="11">
    <source>
        <dbReference type="ARBA" id="ARBA00023180"/>
    </source>
</evidence>
<evidence type="ECO:0000256" key="12">
    <source>
        <dbReference type="PROSITE-ProRule" id="PRU00043"/>
    </source>
</evidence>
<feature type="domain" description="Cadherin" evidence="17">
    <location>
        <begin position="271"/>
        <end position="385"/>
    </location>
</feature>
<dbReference type="InterPro" id="IPR020894">
    <property type="entry name" value="Cadherin_CS"/>
</dbReference>
<dbReference type="SUPFAM" id="SSF49313">
    <property type="entry name" value="Cadherin-like"/>
    <property type="match status" value="5"/>
</dbReference>
<dbReference type="FunFam" id="2.60.40.60:FF:000012">
    <property type="entry name" value="Cadherin 24"/>
    <property type="match status" value="1"/>
</dbReference>
<evidence type="ECO:0000256" key="2">
    <source>
        <dbReference type="ARBA" id="ARBA00022475"/>
    </source>
</evidence>
<evidence type="ECO:0000256" key="6">
    <source>
        <dbReference type="ARBA" id="ARBA00022737"/>
    </source>
</evidence>
<dbReference type="EMBL" id="JAHHUM010002344">
    <property type="protein sequence ID" value="KAK5604438.1"/>
    <property type="molecule type" value="Genomic_DNA"/>
</dbReference>
<dbReference type="FunFam" id="2.60.40.60:FF:000008">
    <property type="entry name" value="Cadherin 24"/>
    <property type="match status" value="1"/>
</dbReference>
<dbReference type="Proteomes" id="UP001311232">
    <property type="component" value="Unassembled WGS sequence"/>
</dbReference>
<dbReference type="InterPro" id="IPR000233">
    <property type="entry name" value="Cadherin_Y-type_LIR"/>
</dbReference>
<feature type="domain" description="Cadherin" evidence="17">
    <location>
        <begin position="386"/>
        <end position="490"/>
    </location>
</feature>
<sequence>MKSLCFFSVLDVFILSLWTEPGCGLMMLNSVVPREAARTWRPGGQVLSHLGRRRRSWVWNQFFVLEEDTGDEPLYVGKLHSDMDKGDGQVMYYLSGEGAMSIFTIDEQTGDIHAIKRLDREQQAYYTLRAQVRDQNTHLLLEPESQFTIKVQDINDNAPRFLNGPYTARVPERSPVGTSVMTVVATDADDPTYGNSARLVYSILQGLPYFSVDPNSGVVRTTLPDMDREMRDQYQLVIQAKDMMGQIGGLSGTTMVTVTLTDVNDNPPRFPHRSYQFTVPELVQVSSIVARIKAVDLDVGPNAEVVYRILDGDGLGTFRILTDPNTQEGLIILLKNLNFENKSSYTLKIEASNQNVDTRFLLVGPFSDTTMVRLLVEDEDEPPIFSPSVNQMVVSEGAPVGTNVGSVSAHDPDGPNSPIRYSVDRKSDIEHFFDIDSNSGTIRTSRYLDREIRVLHNITVIGTETLDPSQVGSAFVLISVADVNDNAPSFAGDYWTSVCENVLPGQIIETLSAVDPDNPENGHHFLFFLTADATLNHSFTLRDNNDNTASVLTLQSGFLRRDQPIHFLPVVIADGGSPSLSSTNTLTITICDCDLHGNHHHCSQEEPWRGGMGTTTAITLTCALTFLGVFMVTAVIRSRRREPQMMDDQQDIQENIVCYDDEGGGEADTKAFDMFALRHLNQMNLTSGCGTAEPETMNQKTRLLQEFIRKRLQEVDLDPTVPPLDSLQMYAFEGSGSAAQSLSSLSSLNSLESEQNFSKGVGAKVQEAHRTL</sequence>
<accession>A0AAV9R568</accession>
<evidence type="ECO:0000256" key="7">
    <source>
        <dbReference type="ARBA" id="ARBA00022837"/>
    </source>
</evidence>
<proteinExistence type="predicted"/>
<dbReference type="InterPro" id="IPR002126">
    <property type="entry name" value="Cadherin-like_dom"/>
</dbReference>
<organism evidence="18 19">
    <name type="scientific">Crenichthys baileyi</name>
    <name type="common">White River springfish</name>
    <dbReference type="NCBI Taxonomy" id="28760"/>
    <lineage>
        <taxon>Eukaryota</taxon>
        <taxon>Metazoa</taxon>
        <taxon>Chordata</taxon>
        <taxon>Craniata</taxon>
        <taxon>Vertebrata</taxon>
        <taxon>Euteleostomi</taxon>
        <taxon>Actinopterygii</taxon>
        <taxon>Neopterygii</taxon>
        <taxon>Teleostei</taxon>
        <taxon>Neoteleostei</taxon>
        <taxon>Acanthomorphata</taxon>
        <taxon>Ovalentaria</taxon>
        <taxon>Atherinomorphae</taxon>
        <taxon>Cyprinodontiformes</taxon>
        <taxon>Goodeidae</taxon>
        <taxon>Crenichthys</taxon>
    </lineage>
</organism>
<evidence type="ECO:0000256" key="15">
    <source>
        <dbReference type="SAM" id="Phobius"/>
    </source>
</evidence>
<comment type="subcellular location">
    <subcellularLocation>
        <location evidence="1 13">Cell membrane</location>
        <topology evidence="1 13">Single-pass type I membrane protein</topology>
    </subcellularLocation>
</comment>
<dbReference type="GO" id="GO:0007156">
    <property type="term" value="P:homophilic cell adhesion via plasma membrane adhesion molecules"/>
    <property type="evidence" value="ECO:0007669"/>
    <property type="project" value="InterPro"/>
</dbReference>
<keyword evidence="19" id="KW-1185">Reference proteome</keyword>
<dbReference type="GO" id="GO:0045296">
    <property type="term" value="F:cadherin binding"/>
    <property type="evidence" value="ECO:0007669"/>
    <property type="project" value="TreeGrafter"/>
</dbReference>
<dbReference type="PROSITE" id="PS00232">
    <property type="entry name" value="CADHERIN_1"/>
    <property type="match status" value="2"/>
</dbReference>
<dbReference type="InterPro" id="IPR039808">
    <property type="entry name" value="Cadherin"/>
</dbReference>
<dbReference type="Gene3D" id="2.60.40.60">
    <property type="entry name" value="Cadherins"/>
    <property type="match status" value="5"/>
</dbReference>
<feature type="domain" description="Cadherin" evidence="17">
    <location>
        <begin position="81"/>
        <end position="161"/>
    </location>
</feature>
<keyword evidence="6" id="KW-0677">Repeat</keyword>
<feature type="transmembrane region" description="Helical" evidence="15">
    <location>
        <begin position="617"/>
        <end position="636"/>
    </location>
</feature>
<dbReference type="SMART" id="SM00112">
    <property type="entry name" value="CA"/>
    <property type="match status" value="5"/>
</dbReference>
<dbReference type="PROSITE" id="PS50268">
    <property type="entry name" value="CADHERIN_2"/>
    <property type="match status" value="5"/>
</dbReference>
<dbReference type="Pfam" id="PF01049">
    <property type="entry name" value="CADH_Y-type_LIR"/>
    <property type="match status" value="1"/>
</dbReference>
<evidence type="ECO:0000256" key="1">
    <source>
        <dbReference type="ARBA" id="ARBA00004251"/>
    </source>
</evidence>
<dbReference type="PANTHER" id="PTHR24027:SF91">
    <property type="entry name" value="CADHERIN-7"/>
    <property type="match status" value="1"/>
</dbReference>
<keyword evidence="11" id="KW-0325">Glycoprotein</keyword>
<evidence type="ECO:0000256" key="4">
    <source>
        <dbReference type="ARBA" id="ARBA00022723"/>
    </source>
</evidence>
<dbReference type="GO" id="GO:0005912">
    <property type="term" value="C:adherens junction"/>
    <property type="evidence" value="ECO:0007669"/>
    <property type="project" value="TreeGrafter"/>
</dbReference>
<evidence type="ECO:0000256" key="9">
    <source>
        <dbReference type="ARBA" id="ARBA00022989"/>
    </source>
</evidence>
<keyword evidence="9 15" id="KW-1133">Transmembrane helix</keyword>
<feature type="chain" id="PRO_5043497018" description="Cadherin domain-containing protein" evidence="16">
    <location>
        <begin position="25"/>
        <end position="772"/>
    </location>
</feature>
<dbReference type="GO" id="GO:0034332">
    <property type="term" value="P:adherens junction organization"/>
    <property type="evidence" value="ECO:0007669"/>
    <property type="project" value="TreeGrafter"/>
</dbReference>
<dbReference type="GO" id="GO:0008013">
    <property type="term" value="F:beta-catenin binding"/>
    <property type="evidence" value="ECO:0007669"/>
    <property type="project" value="TreeGrafter"/>
</dbReference>
<dbReference type="PANTHER" id="PTHR24027">
    <property type="entry name" value="CADHERIN-23"/>
    <property type="match status" value="1"/>
</dbReference>
<dbReference type="Pfam" id="PF00028">
    <property type="entry name" value="Cadherin"/>
    <property type="match status" value="5"/>
</dbReference>
<dbReference type="GO" id="GO:0007043">
    <property type="term" value="P:cell-cell junction assembly"/>
    <property type="evidence" value="ECO:0007669"/>
    <property type="project" value="TreeGrafter"/>
</dbReference>
<dbReference type="GO" id="GO:0000902">
    <property type="term" value="P:cell morphogenesis"/>
    <property type="evidence" value="ECO:0007669"/>
    <property type="project" value="TreeGrafter"/>
</dbReference>
<evidence type="ECO:0000256" key="5">
    <source>
        <dbReference type="ARBA" id="ARBA00022729"/>
    </source>
</evidence>
<dbReference type="PRINTS" id="PR00205">
    <property type="entry name" value="CADHERIN"/>
</dbReference>
<dbReference type="Gene3D" id="4.10.900.10">
    <property type="entry name" value="TCF3-CBD (Catenin binding domain)"/>
    <property type="match status" value="1"/>
</dbReference>
<dbReference type="GO" id="GO:0016477">
    <property type="term" value="P:cell migration"/>
    <property type="evidence" value="ECO:0007669"/>
    <property type="project" value="TreeGrafter"/>
</dbReference>
<dbReference type="InterPro" id="IPR015919">
    <property type="entry name" value="Cadherin-like_sf"/>
</dbReference>
<dbReference type="AlphaFoldDB" id="A0AAV9R568"/>
<evidence type="ECO:0000256" key="3">
    <source>
        <dbReference type="ARBA" id="ARBA00022692"/>
    </source>
</evidence>
<keyword evidence="10 15" id="KW-0472">Membrane</keyword>
<feature type="signal peptide" evidence="16">
    <location>
        <begin position="1"/>
        <end position="24"/>
    </location>
</feature>